<protein>
    <submittedName>
        <fullName evidence="5">Putative trans-sialidase, Group V</fullName>
    </submittedName>
</protein>
<feature type="region of interest" description="Disordered" evidence="1">
    <location>
        <begin position="16"/>
        <end position="35"/>
    </location>
</feature>
<evidence type="ECO:0000256" key="2">
    <source>
        <dbReference type="SAM" id="Phobius"/>
    </source>
</evidence>
<feature type="region of interest" description="Disordered" evidence="1">
    <location>
        <begin position="741"/>
        <end position="877"/>
    </location>
</feature>
<feature type="transmembrane region" description="Helical" evidence="2">
    <location>
        <begin position="43"/>
        <end position="64"/>
    </location>
</feature>
<comment type="caution">
    <text evidence="5">The sequence shown here is derived from an EMBL/GenBank/DDBJ whole genome shotgun (WGS) entry which is preliminary data.</text>
</comment>
<evidence type="ECO:0000313" key="5">
    <source>
        <dbReference type="EMBL" id="PWU92581.1"/>
    </source>
</evidence>
<feature type="compositionally biased region" description="Polar residues" evidence="1">
    <location>
        <begin position="840"/>
        <end position="865"/>
    </location>
</feature>
<dbReference type="InterPro" id="IPR036278">
    <property type="entry name" value="Sialidase_sf"/>
</dbReference>
<reference evidence="5 6" key="1">
    <citation type="journal article" date="2018" name="Microb. Genom.">
        <title>Expanding an expanded genome: long-read sequencing of Trypanosoma cruzi.</title>
        <authorList>
            <person name="Berna L."/>
            <person name="Rodriguez M."/>
            <person name="Chiribao M.L."/>
            <person name="Parodi-Talice A."/>
            <person name="Pita S."/>
            <person name="Rijo G."/>
            <person name="Alvarez-Valin F."/>
            <person name="Robello C."/>
        </authorList>
    </citation>
    <scope>NUCLEOTIDE SEQUENCE [LARGE SCALE GENOMIC DNA]</scope>
    <source>
        <strain evidence="5 6">Dm28c</strain>
    </source>
</reference>
<sequence length="928" mass="98837">MLSRVAAVRAPRTHNRRCVTGSSGRRREGRASERQRPNMSRHLFYSALLLLVLVTMCCGSGGAAQGEVQESTVPTFEWKVITEGEIVESLGAPGLLKVGNDVFAVAEAQCKKDNEDNSFTGIASQLLTKTVEKKDNTPVEIMKDPKDTQFLEKDASKDPKKKVDVSRPTTVMKGSDIYMLVGKYSRTDATGEKSGANDGGLLLVKGEVSADESDSGKRIKWKDNDGVSRISVGERQFWSRLTGSGGSGVHTDDGRLMFPVEGTRKVKTAGDAPKDEKTVSLLIYSLKDATNTWTLSKGIPDGGCSDPSVVEWKKDKKLMMMTACDDGRRRVYESGDKGESWTEALGTLSRVWGDKQGEGAKGVRSGFITATIDGDEDKRNVMLVTLPVYAEEAESKKETDNVKGKLHLWLTDNTHIVDIGPVSDDDAAASSLLYRSGEDGGNKEEELIALYEKKSGKEASHSLWSVLLTAQLQRVKDVLQTWKEVDERVSKLCPSESDVRDISPGNACSPTDKVTDGLVGFLSGNFSENTWRDEYLGVNATVKKREDAGETGATKTSDGVKFTGAWAEWPVGSQGENQLYHFANYNFTLVATVSIDGVPKEGSPIPLMGVKLDDDKKTVLFGLSYNKEKKWILLCGGRTNTEDQSVTWEKETTHHVVILLRNGNQGSAYVDGKSVGGDVPCALKVTEDKKISHFYIGGDGNSAKGVSEVQDVSVTVTNVLLYNRPLSSDEIAALAKNKITNPKPEVPKTSTTSPLPPAVSGSDVQGTVHLSNSAGQQPSEQGQQKVSNAAGAGGASTPATSTAAASSGQEPVKQLTSGTSPSGNKSVDVTPSPDADPTVTPGTSPDGGQTVNGGSTADSEPTTGTREGGTNGQEEVNSHNGEINATALSSSLGNVSQGNNTDAGTVRGSGLLPSLLLLMLGLWVFAAL</sequence>
<dbReference type="InterPro" id="IPR011040">
    <property type="entry name" value="Sialidase"/>
</dbReference>
<dbReference type="SUPFAM" id="SSF49899">
    <property type="entry name" value="Concanavalin A-like lectins/glucanases"/>
    <property type="match status" value="1"/>
</dbReference>
<feature type="compositionally biased region" description="Polar residues" evidence="1">
    <location>
        <begin position="814"/>
        <end position="829"/>
    </location>
</feature>
<dbReference type="InterPro" id="IPR013320">
    <property type="entry name" value="ConA-like_dom_sf"/>
</dbReference>
<dbReference type="VEuPathDB" id="TriTrypDB:C4B63_36g60"/>
<dbReference type="Pfam" id="PF11052">
    <property type="entry name" value="Tr-sialidase_C"/>
    <property type="match status" value="1"/>
</dbReference>
<dbReference type="Pfam" id="PF22925">
    <property type="entry name" value="TS_C"/>
    <property type="match status" value="1"/>
</dbReference>
<organism evidence="5 6">
    <name type="scientific">Trypanosoma cruzi</name>
    <dbReference type="NCBI Taxonomy" id="5693"/>
    <lineage>
        <taxon>Eukaryota</taxon>
        <taxon>Discoba</taxon>
        <taxon>Euglenozoa</taxon>
        <taxon>Kinetoplastea</taxon>
        <taxon>Metakinetoplastina</taxon>
        <taxon>Trypanosomatida</taxon>
        <taxon>Trypanosomatidae</taxon>
        <taxon>Trypanosoma</taxon>
        <taxon>Schizotrypanum</taxon>
    </lineage>
</organism>
<dbReference type="InterPro" id="IPR008377">
    <property type="entry name" value="Sialidase_trypan"/>
</dbReference>
<dbReference type="VEuPathDB" id="TriTrypDB:TcCLB.507071.190"/>
<dbReference type="VEuPathDB" id="TriTrypDB:TcCL_Unassigned02694"/>
<keyword evidence="2" id="KW-0472">Membrane</keyword>
<dbReference type="VEuPathDB" id="TriTrypDB:TcBrA4_0141880"/>
<dbReference type="VEuPathDB" id="TriTrypDB:TCSYLVIO_008009"/>
<dbReference type="Pfam" id="PF13859">
    <property type="entry name" value="BNR_3"/>
    <property type="match status" value="1"/>
</dbReference>
<dbReference type="SUPFAM" id="SSF50939">
    <property type="entry name" value="Sialidases"/>
    <property type="match status" value="1"/>
</dbReference>
<keyword evidence="2" id="KW-1133">Transmembrane helix</keyword>
<keyword evidence="2" id="KW-0812">Transmembrane</keyword>
<evidence type="ECO:0000256" key="1">
    <source>
        <dbReference type="SAM" id="MobiDB-lite"/>
    </source>
</evidence>
<proteinExistence type="predicted"/>
<accession>A0A2V2V8J9</accession>
<feature type="domain" description="Sialidase" evidence="3">
    <location>
        <begin position="92"/>
        <end position="452"/>
    </location>
</feature>
<feature type="compositionally biased region" description="Low complexity" evidence="1">
    <location>
        <begin position="795"/>
        <end position="808"/>
    </location>
</feature>
<gene>
    <name evidence="5" type="ORF">C4B63_36g60</name>
</gene>
<feature type="domain" description="Trans-sialidase C-terminal" evidence="4">
    <location>
        <begin position="514"/>
        <end position="728"/>
    </location>
</feature>
<dbReference type="EMBL" id="PRFA01000036">
    <property type="protein sequence ID" value="PWU92581.1"/>
    <property type="molecule type" value="Genomic_DNA"/>
</dbReference>
<dbReference type="CDD" id="cd15482">
    <property type="entry name" value="Sialidase_non-viral"/>
    <property type="match status" value="1"/>
</dbReference>
<dbReference type="VEuPathDB" id="TriTrypDB:TcCLB.503533.30"/>
<dbReference type="VEuPathDB" id="TriTrypDB:TCDM_11793"/>
<dbReference type="VEuPathDB" id="TriTrypDB:BCY84_16941"/>
<dbReference type="PRINTS" id="PR01803">
    <property type="entry name" value="TCSIALIDASE"/>
</dbReference>
<dbReference type="InterPro" id="IPR055239">
    <property type="entry name" value="TS_C"/>
</dbReference>
<feature type="compositionally biased region" description="Polar residues" evidence="1">
    <location>
        <begin position="762"/>
        <end position="787"/>
    </location>
</feature>
<dbReference type="VEuPathDB" id="TriTrypDB:TcCLB.508121.150"/>
<name>A0A2V2V8J9_TRYCR</name>
<dbReference type="VEuPathDB" id="TriTrypDB:ECC02_006383"/>
<dbReference type="Proteomes" id="UP000246121">
    <property type="component" value="Unassembled WGS sequence"/>
</dbReference>
<dbReference type="GO" id="GO:0004308">
    <property type="term" value="F:exo-alpha-sialidase activity"/>
    <property type="evidence" value="ECO:0007669"/>
    <property type="project" value="InterPro"/>
</dbReference>
<dbReference type="VEuPathDB" id="TriTrypDB:Tc_MARK_3902"/>
<dbReference type="VEuPathDB" id="TriTrypDB:C3747_178g39"/>
<dbReference type="InterPro" id="IPR021287">
    <property type="entry name" value="Trans-sialidase_CS"/>
</dbReference>
<dbReference type="AlphaFoldDB" id="A0A2V2V8J9"/>
<evidence type="ECO:0000259" key="3">
    <source>
        <dbReference type="Pfam" id="PF13859"/>
    </source>
</evidence>
<feature type="compositionally biased region" description="Basic and acidic residues" evidence="1">
    <location>
        <begin position="25"/>
        <end position="35"/>
    </location>
</feature>
<evidence type="ECO:0000313" key="6">
    <source>
        <dbReference type="Proteomes" id="UP000246121"/>
    </source>
</evidence>
<dbReference type="VEuPathDB" id="TriTrypDB:TcG_12285"/>
<dbReference type="Gene3D" id="2.120.10.10">
    <property type="match status" value="1"/>
</dbReference>
<evidence type="ECO:0000259" key="4">
    <source>
        <dbReference type="Pfam" id="PF22925"/>
    </source>
</evidence>
<dbReference type="Gene3D" id="2.60.120.200">
    <property type="match status" value="1"/>
</dbReference>